<dbReference type="PANTHER" id="PTHR12400:SF97">
    <property type="entry name" value="KINASE"/>
    <property type="match status" value="1"/>
</dbReference>
<accession>A0A9C6X9L1</accession>
<dbReference type="GO" id="GO:0046854">
    <property type="term" value="P:phosphatidylinositol phosphate biosynthetic process"/>
    <property type="evidence" value="ECO:0007669"/>
    <property type="project" value="TreeGrafter"/>
</dbReference>
<dbReference type="FunFam" id="3.30.470.160:FF:000001">
    <property type="entry name" value="Kinase"/>
    <property type="match status" value="1"/>
</dbReference>
<dbReference type="RefSeq" id="XP_052131648.1">
    <property type="nucleotide sequence ID" value="XM_052275688.1"/>
</dbReference>
<evidence type="ECO:0000256" key="3">
    <source>
        <dbReference type="ARBA" id="ARBA00022741"/>
    </source>
</evidence>
<dbReference type="GO" id="GO:0032958">
    <property type="term" value="P:inositol phosphate biosynthetic process"/>
    <property type="evidence" value="ECO:0007669"/>
    <property type="project" value="InterPro"/>
</dbReference>
<feature type="compositionally biased region" description="Low complexity" evidence="7">
    <location>
        <begin position="88"/>
        <end position="114"/>
    </location>
</feature>
<feature type="region of interest" description="Disordered" evidence="7">
    <location>
        <begin position="137"/>
        <end position="156"/>
    </location>
</feature>
<evidence type="ECO:0000313" key="8">
    <source>
        <dbReference type="Proteomes" id="UP000504606"/>
    </source>
</evidence>
<keyword evidence="3" id="KW-0547">Nucleotide-binding</keyword>
<dbReference type="SUPFAM" id="SSF56104">
    <property type="entry name" value="SAICAR synthase-like"/>
    <property type="match status" value="1"/>
</dbReference>
<dbReference type="EC" id="2.7.-.-" evidence="6"/>
<feature type="region of interest" description="Disordered" evidence="7">
    <location>
        <begin position="1"/>
        <end position="114"/>
    </location>
</feature>
<dbReference type="KEGG" id="foc:113209600"/>
<gene>
    <name evidence="9" type="primary">LOC113209600</name>
</gene>
<keyword evidence="4 6" id="KW-0418">Kinase</keyword>
<feature type="compositionally biased region" description="Acidic residues" evidence="7">
    <location>
        <begin position="137"/>
        <end position="148"/>
    </location>
</feature>
<dbReference type="GO" id="GO:0005634">
    <property type="term" value="C:nucleus"/>
    <property type="evidence" value="ECO:0007669"/>
    <property type="project" value="TreeGrafter"/>
</dbReference>
<reference evidence="9" key="2">
    <citation type="submission" date="2025-08" db="UniProtKB">
        <authorList>
            <consortium name="RefSeq"/>
        </authorList>
    </citation>
    <scope>IDENTIFICATION</scope>
    <source>
        <tissue evidence="9">Whole organism</tissue>
    </source>
</reference>
<evidence type="ECO:0000256" key="1">
    <source>
        <dbReference type="ARBA" id="ARBA00007374"/>
    </source>
</evidence>
<dbReference type="GO" id="GO:0005524">
    <property type="term" value="F:ATP binding"/>
    <property type="evidence" value="ECO:0007669"/>
    <property type="project" value="UniProtKB-KW"/>
</dbReference>
<organism evidence="8 9">
    <name type="scientific">Frankliniella occidentalis</name>
    <name type="common">Western flower thrips</name>
    <name type="synonym">Euthrips occidentalis</name>
    <dbReference type="NCBI Taxonomy" id="133901"/>
    <lineage>
        <taxon>Eukaryota</taxon>
        <taxon>Metazoa</taxon>
        <taxon>Ecdysozoa</taxon>
        <taxon>Arthropoda</taxon>
        <taxon>Hexapoda</taxon>
        <taxon>Insecta</taxon>
        <taxon>Pterygota</taxon>
        <taxon>Neoptera</taxon>
        <taxon>Paraneoptera</taxon>
        <taxon>Thysanoptera</taxon>
        <taxon>Terebrantia</taxon>
        <taxon>Thripoidea</taxon>
        <taxon>Thripidae</taxon>
        <taxon>Frankliniella</taxon>
    </lineage>
</organism>
<dbReference type="GO" id="GO:0005737">
    <property type="term" value="C:cytoplasm"/>
    <property type="evidence" value="ECO:0007669"/>
    <property type="project" value="TreeGrafter"/>
</dbReference>
<proteinExistence type="inferred from homology"/>
<evidence type="ECO:0000256" key="7">
    <source>
        <dbReference type="SAM" id="MobiDB-lite"/>
    </source>
</evidence>
<comment type="similarity">
    <text evidence="1 6">Belongs to the inositol phosphokinase (IPK) family.</text>
</comment>
<name>A0A9C6X9L1_FRAOC</name>
<evidence type="ECO:0000256" key="2">
    <source>
        <dbReference type="ARBA" id="ARBA00022679"/>
    </source>
</evidence>
<protein>
    <recommendedName>
        <fullName evidence="6">Kinase</fullName>
        <ecNumber evidence="6">2.7.-.-</ecNumber>
    </recommendedName>
</protein>
<sequence length="615" mass="68138">MDRPAGQQTDADVDLLRPPSTPSPPGSPHYRPCRLSPTPPPEDDDTEDTMLVVPTHPYQHHRGHGARRMSATTPGTPRSFYYHRGRYSESSPTSSAPASPQRSRSPSPSPWLLSPGYEQYRQSLSVPAALEYGEASSDDLSSEWDSDVQEVSPLTPKPSGWRKIRNIVTWSPFVQNYKNQQYFWVQLAGHQGNFRAGPTPGTILKKVCTAEEVAFKSLMKDRLKPYVPDYKGQITSEEGDSYLHLQDLLSEFNKPCVMDCKMGVRTYLEDELNKARGNQKLRKDMYEKMIAVNPDEPTEDERRAGGVTKTRYMVFRETMSSTATLGFRIEGLKKSDGQSSKDFKTTKDRDQIINAFREFTRGFPHTVSRYIQRLRAIKATLEVSDFFASHEVIGSSLLFVHDADKANIWLIDFAKSRVLPAGVGPITHNAPWIEGNHEDGYLIGLRNLIDIFTEMEQNPEEPPTPPQSNPSSPESSSPSAPSSTPASADSSPANTSPPTSPEEDATSPVVLRLPPRVSRAVPSLNRKDTVVAQVNDVDAQVDSPPPYSVQLELRPHPLASEAASTAEEDCAASASPREQQPRLSLPLPIHIKKTDTVLTLQTPAEAAALDRTELT</sequence>
<evidence type="ECO:0000256" key="5">
    <source>
        <dbReference type="ARBA" id="ARBA00022840"/>
    </source>
</evidence>
<feature type="compositionally biased region" description="Basic residues" evidence="7">
    <location>
        <begin position="58"/>
        <end position="67"/>
    </location>
</feature>
<dbReference type="PANTHER" id="PTHR12400">
    <property type="entry name" value="INOSITOL POLYPHOSPHATE KINASE"/>
    <property type="match status" value="1"/>
</dbReference>
<dbReference type="InterPro" id="IPR038286">
    <property type="entry name" value="IPK_sf"/>
</dbReference>
<feature type="compositionally biased region" description="Polar residues" evidence="7">
    <location>
        <begin position="1"/>
        <end position="10"/>
    </location>
</feature>
<dbReference type="Proteomes" id="UP000504606">
    <property type="component" value="Unplaced"/>
</dbReference>
<evidence type="ECO:0000313" key="9">
    <source>
        <dbReference type="RefSeq" id="XP_052131648.1"/>
    </source>
</evidence>
<feature type="region of interest" description="Disordered" evidence="7">
    <location>
        <begin position="559"/>
        <end position="588"/>
    </location>
</feature>
<feature type="region of interest" description="Disordered" evidence="7">
    <location>
        <begin position="456"/>
        <end position="514"/>
    </location>
</feature>
<keyword evidence="5" id="KW-0067">ATP-binding</keyword>
<reference evidence="9" key="1">
    <citation type="journal article" date="2018" name="Proc. Natl. Acad. Sci. U.S.A.">
        <title>Phylogenomics and the evolution of hemipteroid insects.</title>
        <authorList>
            <person name="Johnson K.P."/>
            <person name="Dietrich C.H."/>
            <person name="Friedrich F."/>
            <person name="Beutel R.G."/>
            <person name="Wipfler B."/>
            <person name="Peters R.S."/>
            <person name="Allen J.M."/>
            <person name="Petersen M."/>
            <person name="Donath A."/>
            <person name="Walden K.K."/>
            <person name="Kozlov A.M."/>
            <person name="Podsiadlowski L."/>
            <person name="Mayer C."/>
            <person name="Meusemann K."/>
            <person name="Vasilikopoulos A."/>
            <person name="Waterhouse R.M."/>
            <person name="Cameron S.L."/>
            <person name="Weirauch C."/>
            <person name="Swanson D.R."/>
            <person name="Percy D.M."/>
            <person name="Hardy N.B."/>
            <person name="Terry I."/>
            <person name="Liu S."/>
            <person name="Zhou X."/>
            <person name="Misof B."/>
            <person name="Robertson H.M."/>
            <person name="Yoshizawa K."/>
        </authorList>
    </citation>
    <scope>NUCLEOTIDE SEQUENCE</scope>
    <source>
        <tissue evidence="9">Whole organism</tissue>
    </source>
</reference>
<feature type="compositionally biased region" description="Low complexity" evidence="7">
    <location>
        <begin position="469"/>
        <end position="497"/>
    </location>
</feature>
<keyword evidence="8" id="KW-1185">Reference proteome</keyword>
<dbReference type="Gene3D" id="3.30.470.160">
    <property type="entry name" value="Inositol polyphosphate kinase"/>
    <property type="match status" value="1"/>
</dbReference>
<dbReference type="Pfam" id="PF03770">
    <property type="entry name" value="IPK"/>
    <property type="match status" value="1"/>
</dbReference>
<dbReference type="OrthoDB" id="338650at2759"/>
<dbReference type="InterPro" id="IPR005522">
    <property type="entry name" value="IPK"/>
</dbReference>
<evidence type="ECO:0000256" key="6">
    <source>
        <dbReference type="RuleBase" id="RU363090"/>
    </source>
</evidence>
<dbReference type="AlphaFoldDB" id="A0A9C6X9L1"/>
<evidence type="ECO:0000256" key="4">
    <source>
        <dbReference type="ARBA" id="ARBA00022777"/>
    </source>
</evidence>
<dbReference type="GO" id="GO:0000828">
    <property type="term" value="F:inositol hexakisphosphate kinase activity"/>
    <property type="evidence" value="ECO:0007669"/>
    <property type="project" value="TreeGrafter"/>
</dbReference>
<dbReference type="GeneID" id="113209600"/>
<keyword evidence="2 6" id="KW-0808">Transferase</keyword>